<dbReference type="GO" id="GO:0005737">
    <property type="term" value="C:cytoplasm"/>
    <property type="evidence" value="ECO:0007669"/>
    <property type="project" value="TreeGrafter"/>
</dbReference>
<dbReference type="SUPFAM" id="SSF52047">
    <property type="entry name" value="RNI-like"/>
    <property type="match status" value="2"/>
</dbReference>
<name>A0A212CR83_CEREH</name>
<protein>
    <recommendedName>
        <fullName evidence="5">PRAME</fullName>
    </recommendedName>
</protein>
<dbReference type="InterPro" id="IPR050694">
    <property type="entry name" value="LRRC14/PRAME"/>
</dbReference>
<gene>
    <name evidence="3" type="ORF">Celaphus_00011115</name>
</gene>
<dbReference type="InterPro" id="IPR032675">
    <property type="entry name" value="LRR_dom_sf"/>
</dbReference>
<comment type="caution">
    <text evidence="3">The sequence shown here is derived from an EMBL/GenBank/DDBJ whole genome shotgun (WGS) entry which is preliminary data.</text>
</comment>
<feature type="non-terminal residue" evidence="3">
    <location>
        <position position="799"/>
    </location>
</feature>
<dbReference type="AlphaFoldDB" id="A0A212CR83"/>
<sequence>RLCSLAFSQDSIKRRVRMSAHNPPRLVNLAAMSLLRDEALAIYSLEYLPMELYPPLFVAAFSLRRSETLMAMVQAWPFGRLPLGGLMKRPHQETLEAVLDGLDVLLAQEVHSRKSKLRVLDLRNTGQDFWNMWSGDKYHVSSSSLMASMAKDMSGTKHPLAPLEVYVDLCLKEKTWGKFITYLFRWVEQRKGSIHLCCKKMKIISRSKETIKKVFRIVKLDCIQEVELNFTQKLSTLAKFASLLGKMSNVQRLLLSPIHGSAVEEQDQQALLRFTSQILRLQHLRYLRMEGPSFLEGHLNQMLRCLKIPLYNISITNCQLTESDLTHLSQCPEICQLKGLNLSGVTLTNFRPKLIQGLLEKVADTVEELNLNLCGIMDSLLTALLPALSCCSQLRVLSMCGNLISMAVLESLLRHTHGLSALRLEFYPAPRESYSSLGFLHQERLAQLKAELWEILTDLGRPRKIWISPRPCPHCGLFGTEPGLYFLWLQVPKEPTFLKLQHLQYLYLDSLSFLEGCLDQMLRCLRTPLDHLAITKCWLTESDMTHLSQCPHILQLKGLDLSSVTMINFSTEILHVLPEQIAATLQELNLEQCGITESQLESILPVLTCCSQLRTFKQRSAFPASYSRAGKITVTVKDIELSPVSRVSMSVWNAVRLLDLAAMSLLRDEASAISTLEYLPTELFSPLFISASFGRHSETLKAMVQAWPYVCLPLGEEGCDVDVSLGNLQAVLDGLGFLLAQKDHPSAGVPKMQGNLKVHGPASSQGCLRALEVERQRKWKGKRRWRKVRQREKKRAKQQ</sequence>
<reference evidence="3 4" key="1">
    <citation type="journal article" date="2018" name="Mol. Genet. Genomics">
        <title>The red deer Cervus elaphus genome CerEla1.0: sequencing, annotating, genes, and chromosomes.</title>
        <authorList>
            <person name="Bana N.A."/>
            <person name="Nyiri A."/>
            <person name="Nagy J."/>
            <person name="Frank K."/>
            <person name="Nagy T."/>
            <person name="Steger V."/>
            <person name="Schiller M."/>
            <person name="Lakatos P."/>
            <person name="Sugar L."/>
            <person name="Horn P."/>
            <person name="Barta E."/>
            <person name="Orosz L."/>
        </authorList>
    </citation>
    <scope>NUCLEOTIDE SEQUENCE [LARGE SCALE GENOMIC DNA]</scope>
    <source>
        <strain evidence="3">Hungarian</strain>
    </source>
</reference>
<dbReference type="Proteomes" id="UP000242450">
    <property type="component" value="Chromosome 14"/>
</dbReference>
<dbReference type="PANTHER" id="PTHR14224">
    <property type="entry name" value="SIMILAR TO PREFERENTIALLY EXPRESSED ANTIGEN IN MELANOMA-LIKE 3"/>
    <property type="match status" value="1"/>
</dbReference>
<dbReference type="Gene3D" id="3.80.10.10">
    <property type="entry name" value="Ribonuclease Inhibitor"/>
    <property type="match status" value="2"/>
</dbReference>
<feature type="non-terminal residue" evidence="3">
    <location>
        <position position="1"/>
    </location>
</feature>
<keyword evidence="4" id="KW-1185">Reference proteome</keyword>
<evidence type="ECO:0000313" key="3">
    <source>
        <dbReference type="EMBL" id="OWK08527.1"/>
    </source>
</evidence>
<keyword evidence="2" id="KW-0677">Repeat</keyword>
<dbReference type="PANTHER" id="PTHR14224:SF107">
    <property type="match status" value="1"/>
</dbReference>
<keyword evidence="1" id="KW-0433">Leucine-rich repeat</keyword>
<dbReference type="EMBL" id="MKHE01000014">
    <property type="protein sequence ID" value="OWK08527.1"/>
    <property type="molecule type" value="Genomic_DNA"/>
</dbReference>
<evidence type="ECO:0000313" key="4">
    <source>
        <dbReference type="Proteomes" id="UP000242450"/>
    </source>
</evidence>
<organism evidence="3 4">
    <name type="scientific">Cervus elaphus hippelaphus</name>
    <name type="common">European red deer</name>
    <dbReference type="NCBI Taxonomy" id="46360"/>
    <lineage>
        <taxon>Eukaryota</taxon>
        <taxon>Metazoa</taxon>
        <taxon>Chordata</taxon>
        <taxon>Craniata</taxon>
        <taxon>Vertebrata</taxon>
        <taxon>Euteleostomi</taxon>
        <taxon>Mammalia</taxon>
        <taxon>Eutheria</taxon>
        <taxon>Laurasiatheria</taxon>
        <taxon>Artiodactyla</taxon>
        <taxon>Ruminantia</taxon>
        <taxon>Pecora</taxon>
        <taxon>Cervidae</taxon>
        <taxon>Cervinae</taxon>
        <taxon>Cervus</taxon>
    </lineage>
</organism>
<evidence type="ECO:0000256" key="1">
    <source>
        <dbReference type="ARBA" id="ARBA00022614"/>
    </source>
</evidence>
<accession>A0A212CR83</accession>
<dbReference type="FunFam" id="3.80.10.10:FF:000435">
    <property type="entry name" value="Uncharacterized protein"/>
    <property type="match status" value="1"/>
</dbReference>
<evidence type="ECO:0008006" key="5">
    <source>
        <dbReference type="Google" id="ProtNLM"/>
    </source>
</evidence>
<proteinExistence type="predicted"/>
<evidence type="ECO:0000256" key="2">
    <source>
        <dbReference type="ARBA" id="ARBA00022737"/>
    </source>
</evidence>
<dbReference type="OrthoDB" id="9709435at2759"/>